<evidence type="ECO:0000313" key="15">
    <source>
        <dbReference type="Proteomes" id="UP000285301"/>
    </source>
</evidence>
<dbReference type="FunFam" id="2.10.25.10:FF:000013">
    <property type="entry name" value="Teneurin transmembrane protein 4"/>
    <property type="match status" value="1"/>
</dbReference>
<keyword evidence="15" id="KW-1185">Reference proteome</keyword>
<feature type="region of interest" description="Disordered" evidence="12">
    <location>
        <begin position="1"/>
        <end position="64"/>
    </location>
</feature>
<keyword evidence="5 11" id="KW-0245">EGF-like domain</keyword>
<dbReference type="PROSITE" id="PS00022">
    <property type="entry name" value="EGF_1"/>
    <property type="match status" value="3"/>
</dbReference>
<dbReference type="AlphaFoldDB" id="A0A443R9K8"/>
<organism evidence="14 15">
    <name type="scientific">Dinothrombium tinctorium</name>
    <dbReference type="NCBI Taxonomy" id="1965070"/>
    <lineage>
        <taxon>Eukaryota</taxon>
        <taxon>Metazoa</taxon>
        <taxon>Ecdysozoa</taxon>
        <taxon>Arthropoda</taxon>
        <taxon>Chelicerata</taxon>
        <taxon>Arachnida</taxon>
        <taxon>Acari</taxon>
        <taxon>Acariformes</taxon>
        <taxon>Trombidiformes</taxon>
        <taxon>Prostigmata</taxon>
        <taxon>Anystina</taxon>
        <taxon>Parasitengona</taxon>
        <taxon>Trombidioidea</taxon>
        <taxon>Trombidiidae</taxon>
        <taxon>Dinothrombium</taxon>
    </lineage>
</organism>
<feature type="region of interest" description="Disordered" evidence="12">
    <location>
        <begin position="166"/>
        <end position="205"/>
    </location>
</feature>
<gene>
    <name evidence="14" type="ORF">B4U79_07373</name>
</gene>
<dbReference type="PANTHER" id="PTHR11219">
    <property type="entry name" value="TENEURIN AND N-ACETYLGLUCOSAMINE-1-PHOSPHODIESTER ALPHA-N-ACETYLGLUCOSAMINIDASE"/>
    <property type="match status" value="1"/>
</dbReference>
<dbReference type="SMART" id="SM00181">
    <property type="entry name" value="EGF"/>
    <property type="match status" value="6"/>
</dbReference>
<feature type="disulfide bond" evidence="11">
    <location>
        <begin position="498"/>
        <end position="508"/>
    </location>
</feature>
<evidence type="ECO:0000256" key="6">
    <source>
        <dbReference type="ARBA" id="ARBA00022692"/>
    </source>
</evidence>
<dbReference type="Pfam" id="PF25024">
    <property type="entry name" value="EGF_TEN"/>
    <property type="match status" value="2"/>
</dbReference>
<evidence type="ECO:0000256" key="12">
    <source>
        <dbReference type="SAM" id="MobiDB-lite"/>
    </source>
</evidence>
<dbReference type="OrthoDB" id="6513788at2759"/>
<dbReference type="InterPro" id="IPR000742">
    <property type="entry name" value="EGF"/>
</dbReference>
<dbReference type="InterPro" id="IPR051216">
    <property type="entry name" value="Teneurin"/>
</dbReference>
<comment type="caution">
    <text evidence="14">The sequence shown here is derived from an EMBL/GenBank/DDBJ whole genome shotgun (WGS) entry which is preliminary data.</text>
</comment>
<feature type="disulfide bond" evidence="11">
    <location>
        <begin position="329"/>
        <end position="338"/>
    </location>
</feature>
<evidence type="ECO:0000256" key="10">
    <source>
        <dbReference type="ARBA" id="ARBA00023157"/>
    </source>
</evidence>
<dbReference type="PROSITE" id="PS01186">
    <property type="entry name" value="EGF_2"/>
    <property type="match status" value="3"/>
</dbReference>
<name>A0A443R9K8_9ACAR</name>
<dbReference type="InterPro" id="IPR057629">
    <property type="entry name" value="Teneurin1-4_GBD"/>
</dbReference>
<feature type="compositionally biased region" description="Basic and acidic residues" evidence="12">
    <location>
        <begin position="23"/>
        <end position="45"/>
    </location>
</feature>
<keyword evidence="10 11" id="KW-1015">Disulfide bond</keyword>
<feature type="domain" description="EGF-like" evidence="13">
    <location>
        <begin position="494"/>
        <end position="534"/>
    </location>
</feature>
<dbReference type="Proteomes" id="UP000285301">
    <property type="component" value="Unassembled WGS sequence"/>
</dbReference>
<feature type="compositionally biased region" description="Low complexity" evidence="12">
    <location>
        <begin position="193"/>
        <end position="204"/>
    </location>
</feature>
<evidence type="ECO:0000256" key="4">
    <source>
        <dbReference type="ARBA" id="ARBA00022475"/>
    </source>
</evidence>
<keyword evidence="4" id="KW-1003">Cell membrane</keyword>
<keyword evidence="9" id="KW-0472">Membrane</keyword>
<dbReference type="Pfam" id="PF23093">
    <property type="entry name" value="GBD_Tenm3"/>
    <property type="match status" value="1"/>
</dbReference>
<protein>
    <submittedName>
        <fullName evidence="14">N-acetylglucosamine-1-phosphodiester alpha-N-acetylglucosaminidase-like protein</fullName>
    </submittedName>
</protein>
<dbReference type="FunFam" id="2.10.25.10:FF:000021">
    <property type="entry name" value="Teneurin transmembrane protein 2"/>
    <property type="match status" value="2"/>
</dbReference>
<comment type="similarity">
    <text evidence="3">Belongs to the tenascin family. Teneurin subfamily.</text>
</comment>
<evidence type="ECO:0000256" key="2">
    <source>
        <dbReference type="ARBA" id="ARBA00004236"/>
    </source>
</evidence>
<evidence type="ECO:0000256" key="9">
    <source>
        <dbReference type="ARBA" id="ARBA00023136"/>
    </source>
</evidence>
<dbReference type="Gene3D" id="2.10.25.10">
    <property type="entry name" value="Laminin"/>
    <property type="match status" value="7"/>
</dbReference>
<comment type="subcellular location">
    <subcellularLocation>
        <location evidence="2">Cell membrane</location>
    </subcellularLocation>
    <subcellularLocation>
        <location evidence="1">Membrane</location>
        <topology evidence="1">Single-pass membrane protein</topology>
    </subcellularLocation>
</comment>
<dbReference type="PROSITE" id="PS50026">
    <property type="entry name" value="EGF_3"/>
    <property type="match status" value="2"/>
</dbReference>
<dbReference type="SUPFAM" id="SSF57196">
    <property type="entry name" value="EGF/Laminin"/>
    <property type="match status" value="4"/>
</dbReference>
<comment type="caution">
    <text evidence="11">Lacks conserved residue(s) required for the propagation of feature annotation.</text>
</comment>
<dbReference type="GO" id="GO:0008038">
    <property type="term" value="P:neuron recognition"/>
    <property type="evidence" value="ECO:0007669"/>
    <property type="project" value="UniProtKB-ARBA"/>
</dbReference>
<feature type="domain" description="EGF-like" evidence="13">
    <location>
        <begin position="307"/>
        <end position="339"/>
    </location>
</feature>
<keyword evidence="6" id="KW-0812">Transmembrane</keyword>
<feature type="disulfide bond" evidence="11">
    <location>
        <begin position="524"/>
        <end position="533"/>
    </location>
</feature>
<evidence type="ECO:0000256" key="8">
    <source>
        <dbReference type="ARBA" id="ARBA00022989"/>
    </source>
</evidence>
<dbReference type="PANTHER" id="PTHR11219:SF69">
    <property type="entry name" value="TENEURIN-A"/>
    <property type="match status" value="1"/>
</dbReference>
<evidence type="ECO:0000256" key="1">
    <source>
        <dbReference type="ARBA" id="ARBA00004167"/>
    </source>
</evidence>
<feature type="non-terminal residue" evidence="14">
    <location>
        <position position="1"/>
    </location>
</feature>
<evidence type="ECO:0000256" key="7">
    <source>
        <dbReference type="ARBA" id="ARBA00022737"/>
    </source>
</evidence>
<evidence type="ECO:0000313" key="14">
    <source>
        <dbReference type="EMBL" id="RWS11961.1"/>
    </source>
</evidence>
<evidence type="ECO:0000259" key="13">
    <source>
        <dbReference type="PROSITE" id="PS50026"/>
    </source>
</evidence>
<evidence type="ECO:0000256" key="5">
    <source>
        <dbReference type="ARBA" id="ARBA00022536"/>
    </source>
</evidence>
<feature type="compositionally biased region" description="Low complexity" evidence="12">
    <location>
        <begin position="169"/>
        <end position="178"/>
    </location>
</feature>
<evidence type="ECO:0000256" key="3">
    <source>
        <dbReference type="ARBA" id="ARBA00009385"/>
    </source>
</evidence>
<proteinExistence type="inferred from homology"/>
<dbReference type="STRING" id="1965070.A0A443R9K8"/>
<accession>A0A443R9K8</accession>
<dbReference type="GO" id="GO:0005886">
    <property type="term" value="C:plasma membrane"/>
    <property type="evidence" value="ECO:0007669"/>
    <property type="project" value="UniProtKB-SubCell"/>
</dbReference>
<dbReference type="EMBL" id="NCKU01001504">
    <property type="protein sequence ID" value="RWS11961.1"/>
    <property type="molecule type" value="Genomic_DNA"/>
</dbReference>
<keyword evidence="8" id="KW-1133">Transmembrane helix</keyword>
<sequence length="566" mass="61384">TSSSLTFNPSDGKPCIVVEETPVDPRKAETTSFKDEKSVGSDHKGAAAGVTGSKDGTKPTPSVPVKETYNPPPQVLRHEHLSVCPTVNFAKNRDDFKLVNLNEPYAISSTLEAYNSWHGQLNQPVSGYIRFYFRSLPPFSRLALFARKNEVPSLTRYELLEFINSDKPSSSVSSSSSSTAKVRRRRSNGGGNSNSNPVVGNSNGEPRSGVSVELLDYFEAGIWFITLINDGDETIPIALNVSAASDIPISCQNNCNGHGKCHLGKCQCFPGFIGHDCADMLCSGHGRYLQGRCHCEIGWKGSECNIRSSECEVSDCNGHGKCVLGTCNCLPGFKGDNCEIADCLDPSCSSHGACVDGQCWCKIGWRGINCSEIDTRLSKYFPDCSSRGVYDLDTEKCVCFNGWLGDDCSIGSFPFHSPFTFSSTNLRSFPFDAAKCNLDCGEHGVCEGGQCVCDRGWIGARCDSIACDNRCAAHGQCSNGTCICMQGWMGKHCTLNGCPFGCSNHGQCTKEVDIDGSDLWRCKCNEGWTGSDCSYPLEDNCADDVDNDNGNTFFLFSFVHLPSLDI</sequence>
<evidence type="ECO:0000256" key="11">
    <source>
        <dbReference type="PROSITE-ProRule" id="PRU00076"/>
    </source>
</evidence>
<dbReference type="GO" id="GO:0008045">
    <property type="term" value="P:motor neuron axon guidance"/>
    <property type="evidence" value="ECO:0007669"/>
    <property type="project" value="TreeGrafter"/>
</dbReference>
<keyword evidence="7" id="KW-0677">Repeat</keyword>
<reference evidence="14 15" key="1">
    <citation type="journal article" date="2018" name="Gigascience">
        <title>Genomes of trombidid mites reveal novel predicted allergens and laterally-transferred genes associated with secondary metabolism.</title>
        <authorList>
            <person name="Dong X."/>
            <person name="Chaisiri K."/>
            <person name="Xia D."/>
            <person name="Armstrong S.D."/>
            <person name="Fang Y."/>
            <person name="Donnelly M.J."/>
            <person name="Kadowaki T."/>
            <person name="McGarry J.W."/>
            <person name="Darby A.C."/>
            <person name="Makepeace B.L."/>
        </authorList>
    </citation>
    <scope>NUCLEOTIDE SEQUENCE [LARGE SCALE GENOMIC DNA]</scope>
    <source>
        <strain evidence="14">UoL-WK</strain>
    </source>
</reference>